<reference evidence="15 16" key="1">
    <citation type="journal article" date="2011" name="J. Gen. Appl. Microbiol.">
        <title>Draft genome sequencing of the enigmatic basidiomycete Mixia osmundae.</title>
        <authorList>
            <person name="Nishida H."/>
            <person name="Nagatsuka Y."/>
            <person name="Sugiyama J."/>
        </authorList>
    </citation>
    <scope>NUCLEOTIDE SEQUENCE [LARGE SCALE GENOMIC DNA]</scope>
    <source>
        <strain evidence="16">CBS 9802 / IAM 14324 / JCM 22182 / KY 12970</strain>
    </source>
</reference>
<dbReference type="HOGENOM" id="CLU_008958_4_0_1"/>
<dbReference type="Pfam" id="PF07766">
    <property type="entry name" value="LETM1_RBD"/>
    <property type="match status" value="1"/>
</dbReference>
<feature type="compositionally biased region" description="Basic and acidic residues" evidence="12">
    <location>
        <begin position="138"/>
        <end position="160"/>
    </location>
</feature>
<comment type="caution">
    <text evidence="15">The sequence shown here is derived from an EMBL/GenBank/DDBJ whole genome shotgun (WGS) entry which is preliminary data.</text>
</comment>
<evidence type="ECO:0000256" key="10">
    <source>
        <dbReference type="ARBA" id="ARBA00031360"/>
    </source>
</evidence>
<keyword evidence="7 13" id="KW-1133">Transmembrane helix</keyword>
<feature type="compositionally biased region" description="Acidic residues" evidence="12">
    <location>
        <begin position="492"/>
        <end position="501"/>
    </location>
</feature>
<feature type="compositionally biased region" description="Basic and acidic residues" evidence="12">
    <location>
        <begin position="718"/>
        <end position="733"/>
    </location>
</feature>
<feature type="region of interest" description="Disordered" evidence="12">
    <location>
        <begin position="83"/>
        <end position="160"/>
    </location>
</feature>
<feature type="region of interest" description="Disordered" evidence="12">
    <location>
        <begin position="492"/>
        <end position="557"/>
    </location>
</feature>
<dbReference type="OMA" id="QNEMIAD"/>
<dbReference type="EMBL" id="BABT02000150">
    <property type="protein sequence ID" value="GAA98194.1"/>
    <property type="molecule type" value="Genomic_DNA"/>
</dbReference>
<dbReference type="PROSITE" id="PS51758">
    <property type="entry name" value="LETM1_RBD"/>
    <property type="match status" value="1"/>
</dbReference>
<evidence type="ECO:0000259" key="14">
    <source>
        <dbReference type="PROSITE" id="PS51758"/>
    </source>
</evidence>
<dbReference type="SUPFAM" id="SSF47473">
    <property type="entry name" value="EF-hand"/>
    <property type="match status" value="1"/>
</dbReference>
<dbReference type="InterPro" id="IPR033122">
    <property type="entry name" value="LETM1-like_RBD"/>
</dbReference>
<evidence type="ECO:0000256" key="2">
    <source>
        <dbReference type="ARBA" id="ARBA00009584"/>
    </source>
</evidence>
<comment type="subcellular location">
    <subcellularLocation>
        <location evidence="1">Mitochondrion inner membrane</location>
        <topology evidence="1">Single-pass membrane protein</topology>
    </subcellularLocation>
</comment>
<evidence type="ECO:0000256" key="3">
    <source>
        <dbReference type="ARBA" id="ARBA00020557"/>
    </source>
</evidence>
<organism evidence="15 16">
    <name type="scientific">Mixia osmundae (strain CBS 9802 / IAM 14324 / JCM 22182 / KY 12970)</name>
    <dbReference type="NCBI Taxonomy" id="764103"/>
    <lineage>
        <taxon>Eukaryota</taxon>
        <taxon>Fungi</taxon>
        <taxon>Dikarya</taxon>
        <taxon>Basidiomycota</taxon>
        <taxon>Pucciniomycotina</taxon>
        <taxon>Mixiomycetes</taxon>
        <taxon>Mixiales</taxon>
        <taxon>Mixiaceae</taxon>
        <taxon>Mixia</taxon>
    </lineage>
</organism>
<dbReference type="GO" id="GO:0005743">
    <property type="term" value="C:mitochondrial inner membrane"/>
    <property type="evidence" value="ECO:0007669"/>
    <property type="project" value="UniProtKB-SubCell"/>
</dbReference>
<feature type="compositionally biased region" description="Basic and acidic residues" evidence="12">
    <location>
        <begin position="523"/>
        <end position="534"/>
    </location>
</feature>
<evidence type="ECO:0000256" key="11">
    <source>
        <dbReference type="PROSITE-ProRule" id="PRU01094"/>
    </source>
</evidence>
<evidence type="ECO:0000256" key="5">
    <source>
        <dbReference type="ARBA" id="ARBA00022692"/>
    </source>
</evidence>
<keyword evidence="16" id="KW-1185">Reference proteome</keyword>
<feature type="compositionally biased region" description="Basic and acidic residues" evidence="12">
    <location>
        <begin position="502"/>
        <end position="512"/>
    </location>
</feature>
<dbReference type="Gene3D" id="1.10.238.10">
    <property type="entry name" value="EF-hand"/>
    <property type="match status" value="1"/>
</dbReference>
<gene>
    <name evidence="15" type="primary">Mo04877</name>
    <name evidence="15" type="ORF">E5Q_04877</name>
</gene>
<dbReference type="eggNOG" id="KOG1043">
    <property type="taxonomic scope" value="Eukaryota"/>
</dbReference>
<feature type="region of interest" description="Disordered" evidence="12">
    <location>
        <begin position="588"/>
        <end position="608"/>
    </location>
</feature>
<dbReference type="InParanoid" id="G7E5T4"/>
<evidence type="ECO:0000256" key="12">
    <source>
        <dbReference type="SAM" id="MobiDB-lite"/>
    </source>
</evidence>
<evidence type="ECO:0000256" key="9">
    <source>
        <dbReference type="ARBA" id="ARBA00023136"/>
    </source>
</evidence>
<feature type="region of interest" description="Disordered" evidence="12">
    <location>
        <begin position="709"/>
        <end position="733"/>
    </location>
</feature>
<feature type="compositionally biased region" description="Acidic residues" evidence="12">
    <location>
        <begin position="589"/>
        <end position="601"/>
    </location>
</feature>
<reference evidence="15 16" key="2">
    <citation type="journal article" date="2012" name="Open Biol.">
        <title>Characteristics of nucleosomes and linker DNA regions on the genome of the basidiomycete Mixia osmundae revealed by mono- and dinucleosome mapping.</title>
        <authorList>
            <person name="Nishida H."/>
            <person name="Kondo S."/>
            <person name="Matsumoto T."/>
            <person name="Suzuki Y."/>
            <person name="Yoshikawa H."/>
            <person name="Taylor T.D."/>
            <person name="Sugiyama J."/>
        </authorList>
    </citation>
    <scope>NUCLEOTIDE SEQUENCE [LARGE SCALE GENOMIC DNA]</scope>
    <source>
        <strain evidence="16">CBS 9802 / IAM 14324 / JCM 22182 / KY 12970</strain>
    </source>
</reference>
<evidence type="ECO:0000256" key="13">
    <source>
        <dbReference type="SAM" id="Phobius"/>
    </source>
</evidence>
<dbReference type="FunCoup" id="G7E5T4">
    <property type="interactions" value="290"/>
</dbReference>
<dbReference type="STRING" id="764103.G7E5T4"/>
<name>G7E5T4_MIXOS</name>
<protein>
    <recommendedName>
        <fullName evidence="3">Mitochondrial proton/calcium exchanger protein</fullName>
    </recommendedName>
    <alternativeName>
        <fullName evidence="10">Leucine zipper-EF-hand-containing transmembrane protein 1</fullName>
    </alternativeName>
</protein>
<dbReference type="RefSeq" id="XP_014569282.1">
    <property type="nucleotide sequence ID" value="XM_014713796.1"/>
</dbReference>
<dbReference type="Proteomes" id="UP000009131">
    <property type="component" value="Unassembled WGS sequence"/>
</dbReference>
<dbReference type="PANTHER" id="PTHR14009">
    <property type="entry name" value="LEUCINE ZIPPER-EF-HAND CONTAINING TRANSMEMBRANE PROTEIN"/>
    <property type="match status" value="1"/>
</dbReference>
<evidence type="ECO:0000256" key="1">
    <source>
        <dbReference type="ARBA" id="ARBA00004434"/>
    </source>
</evidence>
<keyword evidence="4" id="KW-0813">Transport</keyword>
<dbReference type="InterPro" id="IPR044202">
    <property type="entry name" value="LETM1/MDM38-like"/>
</dbReference>
<dbReference type="PANTHER" id="PTHR14009:SF1">
    <property type="entry name" value="MITOCHONDRIAL PROTON_CALCIUM EXCHANGER PROTEIN"/>
    <property type="match status" value="1"/>
</dbReference>
<feature type="compositionally biased region" description="Low complexity" evidence="12">
    <location>
        <begin position="84"/>
        <end position="99"/>
    </location>
</feature>
<evidence type="ECO:0000256" key="6">
    <source>
        <dbReference type="ARBA" id="ARBA00022792"/>
    </source>
</evidence>
<feature type="compositionally biased region" description="Low complexity" evidence="12">
    <location>
        <begin position="120"/>
        <end position="130"/>
    </location>
</feature>
<dbReference type="GO" id="GO:0030003">
    <property type="term" value="P:intracellular monoatomic cation homeostasis"/>
    <property type="evidence" value="ECO:0007669"/>
    <property type="project" value="TreeGrafter"/>
</dbReference>
<dbReference type="InterPro" id="IPR011992">
    <property type="entry name" value="EF-hand-dom_pair"/>
</dbReference>
<dbReference type="OrthoDB" id="275278at2759"/>
<evidence type="ECO:0000256" key="4">
    <source>
        <dbReference type="ARBA" id="ARBA00022449"/>
    </source>
</evidence>
<evidence type="ECO:0000313" key="15">
    <source>
        <dbReference type="EMBL" id="GAA98194.1"/>
    </source>
</evidence>
<feature type="domain" description="Letm1 RBD" evidence="14">
    <location>
        <begin position="268"/>
        <end position="493"/>
    </location>
</feature>
<keyword evidence="4" id="KW-0050">Antiport</keyword>
<feature type="compositionally biased region" description="Basic and acidic residues" evidence="12">
    <location>
        <begin position="547"/>
        <end position="557"/>
    </location>
</feature>
<accession>G7E5T4</accession>
<evidence type="ECO:0000256" key="7">
    <source>
        <dbReference type="ARBA" id="ARBA00022989"/>
    </source>
</evidence>
<keyword evidence="9 13" id="KW-0472">Membrane</keyword>
<dbReference type="AlphaFoldDB" id="G7E5T4"/>
<keyword evidence="8 11" id="KW-0496">Mitochondrion</keyword>
<evidence type="ECO:0000256" key="8">
    <source>
        <dbReference type="ARBA" id="ARBA00023128"/>
    </source>
</evidence>
<dbReference type="GO" id="GO:0015297">
    <property type="term" value="F:antiporter activity"/>
    <property type="evidence" value="ECO:0007669"/>
    <property type="project" value="UniProtKB-KW"/>
</dbReference>
<keyword evidence="6" id="KW-0999">Mitochondrion inner membrane</keyword>
<comment type="similarity">
    <text evidence="2">Belongs to the LETM1 family.</text>
</comment>
<feature type="compositionally biased region" description="Acidic residues" evidence="12">
    <location>
        <begin position="513"/>
        <end position="522"/>
    </location>
</feature>
<sequence>MSTRSGQLGLGLARRNGMVAALPRLSGHDAYVRHAATLRALSTLTATPTRRTTSQATLHLSVGDIALRRGLIPARRVGRRRIGAPRWYSSETQPTTPSSSGPPPFKGTSNSSETLRSETKAAASTSKQAAPSNAEEGVSEKAEAVDPPAKKESSSKAVDKPKAPLMTRIWTKVKTEASHYWHGTKLLGKEIAISARLQKRLLQGHKLTRREKRQLKRTTQDLLRLIPFSVFLIVPFMELLLPVALKLFPNMLPSTFEDKYKEEEKKRKLLKVRLEMAKFLQETLRETGMKSADKIRDSEEFKEFFRKVRSTGESPSTTDIVTVARLFEEDLTLDNLSRPQLVSMCRYMNINAFGTDNFLRYTIRNRMAKLRKDDEVIDKEGIEHLSDRELAQACQSRGIRTGTHTPERLRDELGQWIDLHVHREMSGTLLILSKAFSFKEDSSGQGHLMSLKDTLASLPDYLLSEAELKVASDSASYKQRLDVLKQQEELIEDEREQEEREAEERKAKKDAEEAAELEAEEAEREKATAERGQAEEMLPEQQVEASQPDKEDVRMSKDQVHELGEALSILSAKSSVLAERQDLARLMEENNESGEEAEENSDSASASLAKRVKSMITKIDKQLQEFDEEVGSRMNLINMGPDNMISAADLRKALKAIKHTPDDASIDILIEKLDVDHDQRVPLEHVLALAQDEGLGIVLDEESTAQSVIGQSRHLRAKKDEKGPRKEDIVSDE</sequence>
<dbReference type="GO" id="GO:0043022">
    <property type="term" value="F:ribosome binding"/>
    <property type="evidence" value="ECO:0007669"/>
    <property type="project" value="InterPro"/>
</dbReference>
<proteinExistence type="inferred from homology"/>
<evidence type="ECO:0000313" key="16">
    <source>
        <dbReference type="Proteomes" id="UP000009131"/>
    </source>
</evidence>
<keyword evidence="5 13" id="KW-0812">Transmembrane</keyword>
<feature type="transmembrane region" description="Helical" evidence="13">
    <location>
        <begin position="222"/>
        <end position="245"/>
    </location>
</feature>